<dbReference type="EMBL" id="KV454012">
    <property type="protein sequence ID" value="ODV96854.1"/>
    <property type="molecule type" value="Genomic_DNA"/>
</dbReference>
<evidence type="ECO:0008006" key="3">
    <source>
        <dbReference type="Google" id="ProtNLM"/>
    </source>
</evidence>
<protein>
    <recommendedName>
        <fullName evidence="3">Glu-AdT subunit F</fullName>
    </recommendedName>
</protein>
<keyword evidence="2" id="KW-1185">Reference proteome</keyword>
<proteinExistence type="predicted"/>
<evidence type="ECO:0000313" key="1">
    <source>
        <dbReference type="EMBL" id="ODV96854.1"/>
    </source>
</evidence>
<organism evidence="1 2">
    <name type="scientific">Pachysolen tannophilus NRRL Y-2460</name>
    <dbReference type="NCBI Taxonomy" id="669874"/>
    <lineage>
        <taxon>Eukaryota</taxon>
        <taxon>Fungi</taxon>
        <taxon>Dikarya</taxon>
        <taxon>Ascomycota</taxon>
        <taxon>Saccharomycotina</taxon>
        <taxon>Pichiomycetes</taxon>
        <taxon>Pachysolenaceae</taxon>
        <taxon>Pachysolen</taxon>
    </lineage>
</organism>
<accession>A0A1E4TYP5</accession>
<dbReference type="STRING" id="669874.A0A1E4TYP5"/>
<name>A0A1E4TYP5_PACTA</name>
<dbReference type="OrthoDB" id="4053592at2759"/>
<reference evidence="2" key="1">
    <citation type="submission" date="2016-05" db="EMBL/GenBank/DDBJ databases">
        <title>Comparative genomics of biotechnologically important yeasts.</title>
        <authorList>
            <consortium name="DOE Joint Genome Institute"/>
            <person name="Riley R."/>
            <person name="Haridas S."/>
            <person name="Wolfe K.H."/>
            <person name="Lopes M.R."/>
            <person name="Hittinger C.T."/>
            <person name="Goker M."/>
            <person name="Salamov A."/>
            <person name="Wisecaver J."/>
            <person name="Long T.M."/>
            <person name="Aerts A.L."/>
            <person name="Barry K."/>
            <person name="Choi C."/>
            <person name="Clum A."/>
            <person name="Coughlan A.Y."/>
            <person name="Deshpande S."/>
            <person name="Douglass A.P."/>
            <person name="Hanson S.J."/>
            <person name="Klenk H.-P."/>
            <person name="Labutti K."/>
            <person name="Lapidus A."/>
            <person name="Lindquist E."/>
            <person name="Lipzen A."/>
            <person name="Meier-Kolthoff J.P."/>
            <person name="Ohm R.A."/>
            <person name="Otillar R.P."/>
            <person name="Pangilinan J."/>
            <person name="Peng Y."/>
            <person name="Rokas A."/>
            <person name="Rosa C.A."/>
            <person name="Scheuner C."/>
            <person name="Sibirny A.A."/>
            <person name="Slot J.C."/>
            <person name="Stielow J.B."/>
            <person name="Sun H."/>
            <person name="Kurtzman C.P."/>
            <person name="Blackwell M."/>
            <person name="Grigoriev I.V."/>
            <person name="Jeffries T.W."/>
        </authorList>
    </citation>
    <scope>NUCLEOTIDE SEQUENCE [LARGE SCALE GENOMIC DNA]</scope>
    <source>
        <strain evidence="2">NRRL Y-2460</strain>
    </source>
</reference>
<dbReference type="Pfam" id="PF20977">
    <property type="entry name" value="GatF"/>
    <property type="match status" value="1"/>
</dbReference>
<sequence>MLAKRNYSAKVISKFQSVVEIKDFLSKPEWKVSSLLDQVNNTGTKSIDQSQLIKLLQLSGLSTKISRDDDGGNGELIKSLNNQINFINHLHSIKIFESKNYNIDSRIIRQDLPALKYGDIIEQINNCAKPDLLKGEIPKNWDPMKLASENEDGYYIVKEGLIKDEKN</sequence>
<dbReference type="Proteomes" id="UP000094236">
    <property type="component" value="Unassembled WGS sequence"/>
</dbReference>
<dbReference type="AlphaFoldDB" id="A0A1E4TYP5"/>
<evidence type="ECO:0000313" key="2">
    <source>
        <dbReference type="Proteomes" id="UP000094236"/>
    </source>
</evidence>
<gene>
    <name evidence="1" type="ORF">PACTADRAFT_38515</name>
</gene>